<evidence type="ECO:0000256" key="12">
    <source>
        <dbReference type="ARBA" id="ARBA00049047"/>
    </source>
</evidence>
<dbReference type="Pfam" id="PF00291">
    <property type="entry name" value="PALP"/>
    <property type="match status" value="1"/>
</dbReference>
<keyword evidence="8" id="KW-0822">Tryptophan biosynthesis</keyword>
<comment type="pathway">
    <text evidence="3">Amino-acid biosynthesis; L-tryptophan biosynthesis; L-tryptophan from chorismate: step 5/5.</text>
</comment>
<dbReference type="GO" id="GO:0005737">
    <property type="term" value="C:cytoplasm"/>
    <property type="evidence" value="ECO:0007669"/>
    <property type="project" value="TreeGrafter"/>
</dbReference>
<dbReference type="PANTHER" id="PTHR48077:SF3">
    <property type="entry name" value="TRYPTOPHAN SYNTHASE"/>
    <property type="match status" value="1"/>
</dbReference>
<evidence type="ECO:0000313" key="15">
    <source>
        <dbReference type="Proteomes" id="UP000653472"/>
    </source>
</evidence>
<feature type="domain" description="Tryptophan synthase beta chain-like PALP" evidence="13">
    <location>
        <begin position="161"/>
        <end position="473"/>
    </location>
</feature>
<comment type="catalytic activity">
    <reaction evidence="12">
        <text>(1S,2R)-1-C-(indol-3-yl)glycerol 3-phosphate + L-serine = D-glyceraldehyde 3-phosphate + L-tryptophan + H2O</text>
        <dbReference type="Rhea" id="RHEA:10532"/>
        <dbReference type="ChEBI" id="CHEBI:15377"/>
        <dbReference type="ChEBI" id="CHEBI:33384"/>
        <dbReference type="ChEBI" id="CHEBI:57912"/>
        <dbReference type="ChEBI" id="CHEBI:58866"/>
        <dbReference type="ChEBI" id="CHEBI:59776"/>
        <dbReference type="EC" id="4.2.1.20"/>
    </reaction>
</comment>
<keyword evidence="9" id="KW-0663">Pyridoxal phosphate</keyword>
<evidence type="ECO:0000313" key="14">
    <source>
        <dbReference type="EMBL" id="NKF22628.1"/>
    </source>
</evidence>
<dbReference type="RefSeq" id="WP_168147869.1">
    <property type="nucleotide sequence ID" value="NZ_JAAVXB010000004.1"/>
</dbReference>
<evidence type="ECO:0000256" key="1">
    <source>
        <dbReference type="ARBA" id="ARBA00001933"/>
    </source>
</evidence>
<comment type="caution">
    <text evidence="14">The sequence shown here is derived from an EMBL/GenBank/DDBJ whole genome shotgun (WGS) entry which is preliminary data.</text>
</comment>
<name>A0A970B6B7_9GAMM</name>
<sequence>MIMVADVAAASPEGGVFYEDLEKLLLEQIAREPQQLDARLRLAELYYEMRKTDAFLFQARYVHQQIPGGEQSTEWRKIISMGRMIAPRDPLFVDAEIGDRIEFVSARPTAAPSPAAPAHGYTRIGEEERFRKPLAEVAAAYEVIRRDPRFISELDMELIQSAGHPTSLQFAERLSRHVGGARIYLKRDDIGSQPAHLLAAVLGQAMLAKRMGKKTLVSFSPTGRSGVVVASIAARLGLQAIVYMDSEQMQLHAGNVFRMWLAGASVTESGTGEGRKKAVDIRQAAWDHWAAHSADCFLVMGLEAAPHPYPMVTLDFAAVAGRECRRQLYVVNKQVPSLLVARAGDNADAIGLFPPFLKAMSTRLVCVEGSDYLDRATRDQQEQAAGLTLQEQRRAALIMEGMDYPRTTREHAWLKASGRVEYVKGASSSAKRAVYDLSRHEGVIPAIQTAYALGWACDEAAKMSAEQIVVVMMSENVDKNIWEIGKAMGVPL</sequence>
<evidence type="ECO:0000259" key="13">
    <source>
        <dbReference type="Pfam" id="PF00291"/>
    </source>
</evidence>
<evidence type="ECO:0000256" key="6">
    <source>
        <dbReference type="ARBA" id="ARBA00012043"/>
    </source>
</evidence>
<dbReference type="InterPro" id="IPR036052">
    <property type="entry name" value="TrpB-like_PALP_sf"/>
</dbReference>
<keyword evidence="15" id="KW-1185">Reference proteome</keyword>
<dbReference type="SUPFAM" id="SSF53686">
    <property type="entry name" value="Tryptophan synthase beta subunit-like PLP-dependent enzymes"/>
    <property type="match status" value="1"/>
</dbReference>
<reference evidence="14" key="1">
    <citation type="submission" date="2020-03" db="EMBL/GenBank/DDBJ databases">
        <title>Solimonas marina sp. nov., isolated from deep seawater of the Pacific Ocean.</title>
        <authorList>
            <person name="Liu X."/>
            <person name="Lai Q."/>
            <person name="Sun F."/>
            <person name="Gai Y."/>
            <person name="Li G."/>
            <person name="Shao Z."/>
        </authorList>
    </citation>
    <scope>NUCLEOTIDE SEQUENCE</scope>
    <source>
        <strain evidence="14">C16B3</strain>
    </source>
</reference>
<comment type="subunit">
    <text evidence="5">Tetramer of two alpha and two beta chains.</text>
</comment>
<gene>
    <name evidence="14" type="ORF">G7Y82_09880</name>
</gene>
<protein>
    <recommendedName>
        <fullName evidence="6">tryptophan synthase</fullName>
        <ecNumber evidence="6">4.2.1.20</ecNumber>
    </recommendedName>
</protein>
<evidence type="ECO:0000256" key="8">
    <source>
        <dbReference type="ARBA" id="ARBA00022822"/>
    </source>
</evidence>
<evidence type="ECO:0000256" key="4">
    <source>
        <dbReference type="ARBA" id="ARBA00009982"/>
    </source>
</evidence>
<dbReference type="InterPro" id="IPR001926">
    <property type="entry name" value="TrpB-like_PALP"/>
</dbReference>
<keyword evidence="7" id="KW-0028">Amino-acid biosynthesis</keyword>
<evidence type="ECO:0000256" key="7">
    <source>
        <dbReference type="ARBA" id="ARBA00022605"/>
    </source>
</evidence>
<accession>A0A970B6B7</accession>
<keyword evidence="11" id="KW-0456">Lyase</keyword>
<dbReference type="EMBL" id="JAAVXB010000004">
    <property type="protein sequence ID" value="NKF22628.1"/>
    <property type="molecule type" value="Genomic_DNA"/>
</dbReference>
<dbReference type="Proteomes" id="UP000653472">
    <property type="component" value="Unassembled WGS sequence"/>
</dbReference>
<evidence type="ECO:0000256" key="11">
    <source>
        <dbReference type="ARBA" id="ARBA00023239"/>
    </source>
</evidence>
<proteinExistence type="inferred from homology"/>
<comment type="similarity">
    <text evidence="4">Belongs to the TrpB family.</text>
</comment>
<comment type="function">
    <text evidence="2">The beta subunit is responsible for the synthesis of L-tryptophan from indole and L-serine.</text>
</comment>
<evidence type="ECO:0000256" key="5">
    <source>
        <dbReference type="ARBA" id="ARBA00011270"/>
    </source>
</evidence>
<dbReference type="Gene3D" id="3.40.50.1100">
    <property type="match status" value="2"/>
</dbReference>
<dbReference type="InterPro" id="IPR023026">
    <property type="entry name" value="Trp_synth_beta/beta-like"/>
</dbReference>
<dbReference type="GO" id="GO:0004834">
    <property type="term" value="F:tryptophan synthase activity"/>
    <property type="evidence" value="ECO:0007669"/>
    <property type="project" value="UniProtKB-EC"/>
</dbReference>
<keyword evidence="10" id="KW-0057">Aromatic amino acid biosynthesis</keyword>
<evidence type="ECO:0000256" key="10">
    <source>
        <dbReference type="ARBA" id="ARBA00023141"/>
    </source>
</evidence>
<organism evidence="14 15">
    <name type="scientific">Solimonas marina</name>
    <dbReference type="NCBI Taxonomy" id="2714601"/>
    <lineage>
        <taxon>Bacteria</taxon>
        <taxon>Pseudomonadati</taxon>
        <taxon>Pseudomonadota</taxon>
        <taxon>Gammaproteobacteria</taxon>
        <taxon>Nevskiales</taxon>
        <taxon>Nevskiaceae</taxon>
        <taxon>Solimonas</taxon>
    </lineage>
</organism>
<evidence type="ECO:0000256" key="9">
    <source>
        <dbReference type="ARBA" id="ARBA00022898"/>
    </source>
</evidence>
<evidence type="ECO:0000256" key="3">
    <source>
        <dbReference type="ARBA" id="ARBA00004733"/>
    </source>
</evidence>
<comment type="cofactor">
    <cofactor evidence="1">
        <name>pyridoxal 5'-phosphate</name>
        <dbReference type="ChEBI" id="CHEBI:597326"/>
    </cofactor>
</comment>
<dbReference type="EC" id="4.2.1.20" evidence="6"/>
<evidence type="ECO:0000256" key="2">
    <source>
        <dbReference type="ARBA" id="ARBA00002786"/>
    </source>
</evidence>
<dbReference type="AlphaFoldDB" id="A0A970B6B7"/>
<dbReference type="PANTHER" id="PTHR48077">
    <property type="entry name" value="TRYPTOPHAN SYNTHASE-RELATED"/>
    <property type="match status" value="1"/>
</dbReference>